<dbReference type="EMBL" id="NKYE01000014">
    <property type="protein sequence ID" value="OZM71272.1"/>
    <property type="molecule type" value="Genomic_DNA"/>
</dbReference>
<feature type="transmembrane region" description="Helical" evidence="4">
    <location>
        <begin position="48"/>
        <end position="71"/>
    </location>
</feature>
<keyword evidence="7" id="KW-1185">Reference proteome</keyword>
<keyword evidence="4" id="KW-1133">Transmembrane helix</keyword>
<dbReference type="PANTHER" id="PTHR24421">
    <property type="entry name" value="NITRATE/NITRITE SENSOR PROTEIN NARX-RELATED"/>
    <property type="match status" value="1"/>
</dbReference>
<evidence type="ECO:0000256" key="1">
    <source>
        <dbReference type="ARBA" id="ARBA00022679"/>
    </source>
</evidence>
<feature type="transmembrane region" description="Helical" evidence="4">
    <location>
        <begin position="261"/>
        <end position="279"/>
    </location>
</feature>
<evidence type="ECO:0000313" key="6">
    <source>
        <dbReference type="EMBL" id="OZM71272.1"/>
    </source>
</evidence>
<sequence length="555" mass="58580">MLIILVLVAFAAGPGLELPGWATALTFALQVVHCLPRARRLRGWWTLAAQAVLFPCAALPGFLSGSVLLIVPGRVRWALFATVFLAAGLISTGDVYEHANAVGNTISQGLVIFALTRLDEVRAELHATRGELAALSVATERARLSRELETTVGSALAEIVRRAGLRDPDGIVALARETAGQVRRDGPERPTPSAATGLTPRMMLPIMLVVHLVYLVVAALFVLRAAPPAPLLAGYLILLVLVVGLQCHHSLPRPPGSRPRLLVLTLPAQVVLACLPMFVPGPPYPQLVGLAAGALLVCLPGRVAWPLATVLLAAVPVTLAARGTGPHEVLASTVDTAVLAVIFYGIAVTVGLVHQVREVRGQLAAIAVARERTRIARDIHDLLGYGISAIALKAELARTTPSPGRSLDEIAGIARRSLADLRAIPGDSTVISLDEELRSAREVLLDAGMTPCLDVRHGAVPPRVDELLATVLREAVTNVLRHGRAGVCVIESDRQGDTVRLRVANNVGTPPPERRGAGSGIGNLAARMSAEGGELTVDTDGDRFELTVYQPLDAP</sequence>
<keyword evidence="4" id="KW-0472">Membrane</keyword>
<dbReference type="GO" id="GO:0016020">
    <property type="term" value="C:membrane"/>
    <property type="evidence" value="ECO:0007669"/>
    <property type="project" value="InterPro"/>
</dbReference>
<evidence type="ECO:0000256" key="2">
    <source>
        <dbReference type="ARBA" id="ARBA00022777"/>
    </source>
</evidence>
<dbReference type="InterPro" id="IPR050482">
    <property type="entry name" value="Sensor_HK_TwoCompSys"/>
</dbReference>
<keyword evidence="3" id="KW-0902">Two-component regulatory system</keyword>
<gene>
    <name evidence="6" type="ORF">CFN78_20975</name>
</gene>
<organism evidence="6 7">
    <name type="scientific">Amycolatopsis antarctica</name>
    <dbReference type="NCBI Taxonomy" id="1854586"/>
    <lineage>
        <taxon>Bacteria</taxon>
        <taxon>Bacillati</taxon>
        <taxon>Actinomycetota</taxon>
        <taxon>Actinomycetes</taxon>
        <taxon>Pseudonocardiales</taxon>
        <taxon>Pseudonocardiaceae</taxon>
        <taxon>Amycolatopsis</taxon>
    </lineage>
</organism>
<dbReference type="Gene3D" id="3.30.565.10">
    <property type="entry name" value="Histidine kinase-like ATPase, C-terminal domain"/>
    <property type="match status" value="1"/>
</dbReference>
<dbReference type="RefSeq" id="WP_094864575.1">
    <property type="nucleotide sequence ID" value="NZ_NKYE01000014.1"/>
</dbReference>
<dbReference type="Proteomes" id="UP000242444">
    <property type="component" value="Unassembled WGS sequence"/>
</dbReference>
<accession>A0A263CYN6</accession>
<feature type="transmembrane region" description="Helical" evidence="4">
    <location>
        <begin position="229"/>
        <end position="249"/>
    </location>
</feature>
<comment type="caution">
    <text evidence="6">The sequence shown here is derived from an EMBL/GenBank/DDBJ whole genome shotgun (WGS) entry which is preliminary data.</text>
</comment>
<dbReference type="AlphaFoldDB" id="A0A263CYN6"/>
<feature type="domain" description="Signal transduction histidine kinase subgroup 3 dimerisation and phosphoacceptor" evidence="5">
    <location>
        <begin position="371"/>
        <end position="424"/>
    </location>
</feature>
<dbReference type="InParanoid" id="A0A263CYN6"/>
<evidence type="ECO:0000256" key="4">
    <source>
        <dbReference type="SAM" id="Phobius"/>
    </source>
</evidence>
<feature type="transmembrane region" description="Helical" evidence="4">
    <location>
        <begin position="291"/>
        <end position="317"/>
    </location>
</feature>
<name>A0A263CYN6_9PSEU</name>
<dbReference type="Pfam" id="PF07730">
    <property type="entry name" value="HisKA_3"/>
    <property type="match status" value="1"/>
</dbReference>
<dbReference type="InterPro" id="IPR036890">
    <property type="entry name" value="HATPase_C_sf"/>
</dbReference>
<dbReference type="GO" id="GO:0046983">
    <property type="term" value="F:protein dimerization activity"/>
    <property type="evidence" value="ECO:0007669"/>
    <property type="project" value="InterPro"/>
</dbReference>
<feature type="transmembrane region" description="Helical" evidence="4">
    <location>
        <begin position="202"/>
        <end position="223"/>
    </location>
</feature>
<keyword evidence="2" id="KW-0418">Kinase</keyword>
<dbReference type="InterPro" id="IPR011712">
    <property type="entry name" value="Sig_transdc_His_kin_sub3_dim/P"/>
</dbReference>
<keyword evidence="4" id="KW-0812">Transmembrane</keyword>
<dbReference type="Gene3D" id="1.20.5.1930">
    <property type="match status" value="1"/>
</dbReference>
<dbReference type="PANTHER" id="PTHR24421:SF63">
    <property type="entry name" value="SENSOR HISTIDINE KINASE DESK"/>
    <property type="match status" value="1"/>
</dbReference>
<reference evidence="6 7" key="1">
    <citation type="submission" date="2017-07" db="EMBL/GenBank/DDBJ databases">
        <title>Amycolatopsis antarcticus sp. nov., isolated from the surface of an Antarcticus brown macroalga.</title>
        <authorList>
            <person name="Wang J."/>
            <person name="Leiva S."/>
            <person name="Huang J."/>
            <person name="Huang Y."/>
        </authorList>
    </citation>
    <scope>NUCLEOTIDE SEQUENCE [LARGE SCALE GENOMIC DNA]</scope>
    <source>
        <strain evidence="6 7">AU-G6</strain>
    </source>
</reference>
<protein>
    <recommendedName>
        <fullName evidence="5">Signal transduction histidine kinase subgroup 3 dimerisation and phosphoacceptor domain-containing protein</fullName>
    </recommendedName>
</protein>
<keyword evidence="1" id="KW-0808">Transferase</keyword>
<evidence type="ECO:0000259" key="5">
    <source>
        <dbReference type="Pfam" id="PF07730"/>
    </source>
</evidence>
<evidence type="ECO:0000313" key="7">
    <source>
        <dbReference type="Proteomes" id="UP000242444"/>
    </source>
</evidence>
<evidence type="ECO:0000256" key="3">
    <source>
        <dbReference type="ARBA" id="ARBA00023012"/>
    </source>
</evidence>
<feature type="transmembrane region" description="Helical" evidence="4">
    <location>
        <begin position="329"/>
        <end position="353"/>
    </location>
</feature>
<dbReference type="SUPFAM" id="SSF55874">
    <property type="entry name" value="ATPase domain of HSP90 chaperone/DNA topoisomerase II/histidine kinase"/>
    <property type="match status" value="1"/>
</dbReference>
<dbReference type="GO" id="GO:0000155">
    <property type="term" value="F:phosphorelay sensor kinase activity"/>
    <property type="evidence" value="ECO:0007669"/>
    <property type="project" value="InterPro"/>
</dbReference>
<dbReference type="OrthoDB" id="5241784at2"/>
<proteinExistence type="predicted"/>